<organism evidence="1 2">
    <name type="scientific">Sulfitobacter guttiformis</name>
    <dbReference type="NCBI Taxonomy" id="74349"/>
    <lineage>
        <taxon>Bacteria</taxon>
        <taxon>Pseudomonadati</taxon>
        <taxon>Pseudomonadota</taxon>
        <taxon>Alphaproteobacteria</taxon>
        <taxon>Rhodobacterales</taxon>
        <taxon>Roseobacteraceae</taxon>
        <taxon>Sulfitobacter</taxon>
    </lineage>
</organism>
<gene>
    <name evidence="1" type="ORF">C8N30_2518</name>
</gene>
<proteinExistence type="predicted"/>
<comment type="caution">
    <text evidence="1">The sequence shown here is derived from an EMBL/GenBank/DDBJ whole genome shotgun (WGS) entry which is preliminary data.</text>
</comment>
<dbReference type="STRING" id="1443111.Z949_605"/>
<sequence>MIEFRQLPDDHPDLASSPLLRAALLTLRYAQEHNGIGLTSNKAFKRVFVHWAAEHFDWPDMSYDELFSVNKVLNEYDFPPLELLHFLLVELKLGRHYKGQFKITKRGAELLAHPAQLVDALIPFYLMNMDHSSYSRSGDQAAGNWDVWFNVLNVEAEDGGTEVELYEVFYGKLSNEPMAWRATSSFYCCVLRPLCWAGLLSSQQDQSARRSDASYFKTQLWRSWLTLDTDDSVEPAQRH</sequence>
<accession>A0A420DUT7</accession>
<protein>
    <submittedName>
        <fullName evidence="1">Uncharacterized protein</fullName>
    </submittedName>
</protein>
<dbReference type="Proteomes" id="UP000284407">
    <property type="component" value="Unassembled WGS sequence"/>
</dbReference>
<evidence type="ECO:0000313" key="2">
    <source>
        <dbReference type="Proteomes" id="UP000284407"/>
    </source>
</evidence>
<dbReference type="EMBL" id="RAQK01000001">
    <property type="protein sequence ID" value="RKE97887.1"/>
    <property type="molecule type" value="Genomic_DNA"/>
</dbReference>
<name>A0A420DUT7_9RHOB</name>
<evidence type="ECO:0000313" key="1">
    <source>
        <dbReference type="EMBL" id="RKE97887.1"/>
    </source>
</evidence>
<reference evidence="1 2" key="1">
    <citation type="submission" date="2018-09" db="EMBL/GenBank/DDBJ databases">
        <title>Genomic Encyclopedia of Archaeal and Bacterial Type Strains, Phase II (KMG-II): from individual species to whole genera.</title>
        <authorList>
            <person name="Goeker M."/>
        </authorList>
    </citation>
    <scope>NUCLEOTIDE SEQUENCE [LARGE SCALE GENOMIC DNA]</scope>
    <source>
        <strain evidence="1 2">DSM 11458</strain>
    </source>
</reference>
<dbReference type="RefSeq" id="WP_025061271.1">
    <property type="nucleotide sequence ID" value="NZ_RAQK01000001.1"/>
</dbReference>
<dbReference type="AlphaFoldDB" id="A0A420DUT7"/>
<dbReference type="OrthoDB" id="7495008at2"/>
<keyword evidence="2" id="KW-1185">Reference proteome</keyword>